<dbReference type="AlphaFoldDB" id="A0A2M3ZUD0"/>
<feature type="chain" id="PRO_5014979753" evidence="1">
    <location>
        <begin position="27"/>
        <end position="114"/>
    </location>
</feature>
<organism evidence="2">
    <name type="scientific">Anopheles braziliensis</name>
    <dbReference type="NCBI Taxonomy" id="58242"/>
    <lineage>
        <taxon>Eukaryota</taxon>
        <taxon>Metazoa</taxon>
        <taxon>Ecdysozoa</taxon>
        <taxon>Arthropoda</taxon>
        <taxon>Hexapoda</taxon>
        <taxon>Insecta</taxon>
        <taxon>Pterygota</taxon>
        <taxon>Neoptera</taxon>
        <taxon>Endopterygota</taxon>
        <taxon>Diptera</taxon>
        <taxon>Nematocera</taxon>
        <taxon>Culicoidea</taxon>
        <taxon>Culicidae</taxon>
        <taxon>Anophelinae</taxon>
        <taxon>Anopheles</taxon>
    </lineage>
</organism>
<dbReference type="EMBL" id="GGFM01011351">
    <property type="protein sequence ID" value="MBW32102.1"/>
    <property type="molecule type" value="Transcribed_RNA"/>
</dbReference>
<protein>
    <submittedName>
        <fullName evidence="2">Putative secreted peptide</fullName>
    </submittedName>
</protein>
<evidence type="ECO:0000313" key="2">
    <source>
        <dbReference type="EMBL" id="MBW32102.1"/>
    </source>
</evidence>
<proteinExistence type="predicted"/>
<sequence length="114" mass="13028">MAGHAHKHARFIMIFFCFFCCCCCSATKNHAAPPSFLVSLVPALSFTRLLACSLVPSLARSALRQHDFRLIPLRRHRPAATRSRTIRYGNEGSHADRKKWDVDIFHRSVWSGCW</sequence>
<reference evidence="2" key="1">
    <citation type="submission" date="2018-01" db="EMBL/GenBank/DDBJ databases">
        <title>An insight into the sialome of Amazonian anophelines.</title>
        <authorList>
            <person name="Ribeiro J.M."/>
            <person name="Scarpassa V."/>
            <person name="Calvo E."/>
        </authorList>
    </citation>
    <scope>NUCLEOTIDE SEQUENCE</scope>
    <source>
        <tissue evidence="2">Salivary glands</tissue>
    </source>
</reference>
<keyword evidence="1" id="KW-0732">Signal</keyword>
<evidence type="ECO:0000256" key="1">
    <source>
        <dbReference type="SAM" id="SignalP"/>
    </source>
</evidence>
<name>A0A2M3ZUD0_9DIPT</name>
<accession>A0A2M3ZUD0</accession>
<feature type="signal peptide" evidence="1">
    <location>
        <begin position="1"/>
        <end position="26"/>
    </location>
</feature>